<dbReference type="Pfam" id="PF00593">
    <property type="entry name" value="TonB_dep_Rec_b-barrel"/>
    <property type="match status" value="1"/>
</dbReference>
<comment type="caution">
    <text evidence="12">The sequence shown here is derived from an EMBL/GenBank/DDBJ whole genome shotgun (WGS) entry which is preliminary data.</text>
</comment>
<dbReference type="InterPro" id="IPR039426">
    <property type="entry name" value="TonB-dep_rcpt-like"/>
</dbReference>
<evidence type="ECO:0000313" key="13">
    <source>
        <dbReference type="Proteomes" id="UP000653056"/>
    </source>
</evidence>
<sequence length="659" mass="74509">MLNLIHSFFDASPSHASRPILKARALLLPTVPVLVLLITLFPASVWSAERAATDLADLTQLSLEELAETEVISAADFAQQVVDAPSAVSVVTAEEIRRFGYRTIAEILDSMRGIHITRDRDYSYLGGRGYGAPGEYAGRIMILIDGYSAAENYFNQIFIAEDGYLDTALIERVEYAPGPGSAIYGNNAFLGVINIITRKGRDFDGLDTELTAGSHRDREGRVTWGKRFDNGAEWLISASRLSNDGVRRYYDGETNADADLLGERLYLKGSYRNWSLEAASADKWRDNEDSIQGRNYRYRDRNRFINIGYEADLGLNWRTTTRLYYGDYLFNSREHTSFYEGSGRIDGQWYGVDSKLIYLGLEGHQLLFGGEYRIDAQQDAHQGFYIPMSGEPPYSNGIHHSGDTFSLYGEDMIALSPTLSASIGGRYDKRRYRSLDTTHSAFNPRLALIYTPWEALSLKLSYGQASRFASLDEVRFDVPEPSRVRTTEFVAEYNEDNWRLLGSLYRYRVDKLPEYSFIESQHIQGAELESEWQWPGGKTLRLSYAWQNSEDDLGKEMLNVPRDIGKLQLSMPLAGERLRASLALRYIGEHKNQDYADVDGYTLTDLTLTSLEPLPGTTLTLAVRNLFDTRYGHIAYGGDDGLLAQDGRTVWLRLGYRFQ</sequence>
<evidence type="ECO:0000256" key="6">
    <source>
        <dbReference type="ARBA" id="ARBA00023136"/>
    </source>
</evidence>
<feature type="domain" description="TonB-dependent receptor plug" evidence="11">
    <location>
        <begin position="82"/>
        <end position="192"/>
    </location>
</feature>
<dbReference type="EMBL" id="BMXS01000017">
    <property type="protein sequence ID" value="GGY00654.1"/>
    <property type="molecule type" value="Genomic_DNA"/>
</dbReference>
<dbReference type="InterPro" id="IPR036942">
    <property type="entry name" value="Beta-barrel_TonB_sf"/>
</dbReference>
<dbReference type="InterPro" id="IPR037066">
    <property type="entry name" value="Plug_dom_sf"/>
</dbReference>
<evidence type="ECO:0000256" key="8">
    <source>
        <dbReference type="PROSITE-ProRule" id="PRU01360"/>
    </source>
</evidence>
<dbReference type="PANTHER" id="PTHR30069">
    <property type="entry name" value="TONB-DEPENDENT OUTER MEMBRANE RECEPTOR"/>
    <property type="match status" value="1"/>
</dbReference>
<accession>A0ABQ2YZS2</accession>
<dbReference type="RefSeq" id="WP_189470691.1">
    <property type="nucleotide sequence ID" value="NZ_BMXS01000017.1"/>
</dbReference>
<evidence type="ECO:0000256" key="1">
    <source>
        <dbReference type="ARBA" id="ARBA00004571"/>
    </source>
</evidence>
<keyword evidence="13" id="KW-1185">Reference proteome</keyword>
<comment type="similarity">
    <text evidence="8 9">Belongs to the TonB-dependent receptor family.</text>
</comment>
<evidence type="ECO:0000256" key="9">
    <source>
        <dbReference type="RuleBase" id="RU003357"/>
    </source>
</evidence>
<evidence type="ECO:0000259" key="10">
    <source>
        <dbReference type="Pfam" id="PF00593"/>
    </source>
</evidence>
<evidence type="ECO:0000256" key="3">
    <source>
        <dbReference type="ARBA" id="ARBA00022452"/>
    </source>
</evidence>
<evidence type="ECO:0000256" key="2">
    <source>
        <dbReference type="ARBA" id="ARBA00022448"/>
    </source>
</evidence>
<name>A0ABQ2YZS2_9GAMM</name>
<proteinExistence type="inferred from homology"/>
<protein>
    <recommendedName>
        <fullName evidence="14">TonB-dependent receptor</fullName>
    </recommendedName>
</protein>
<keyword evidence="5 9" id="KW-0798">TonB box</keyword>
<keyword evidence="6 8" id="KW-0472">Membrane</keyword>
<evidence type="ECO:0008006" key="14">
    <source>
        <dbReference type="Google" id="ProtNLM"/>
    </source>
</evidence>
<evidence type="ECO:0000259" key="11">
    <source>
        <dbReference type="Pfam" id="PF07715"/>
    </source>
</evidence>
<organism evidence="12 13">
    <name type="scientific">Litchfieldella qijiaojingensis</name>
    <dbReference type="NCBI Taxonomy" id="980347"/>
    <lineage>
        <taxon>Bacteria</taxon>
        <taxon>Pseudomonadati</taxon>
        <taxon>Pseudomonadota</taxon>
        <taxon>Gammaproteobacteria</taxon>
        <taxon>Oceanospirillales</taxon>
        <taxon>Halomonadaceae</taxon>
        <taxon>Litchfieldella</taxon>
    </lineage>
</organism>
<comment type="subcellular location">
    <subcellularLocation>
        <location evidence="1 8">Cell outer membrane</location>
        <topology evidence="1 8">Multi-pass membrane protein</topology>
    </subcellularLocation>
</comment>
<feature type="domain" description="TonB-dependent receptor-like beta-barrel" evidence="10">
    <location>
        <begin position="254"/>
        <end position="626"/>
    </location>
</feature>
<dbReference type="Pfam" id="PF07715">
    <property type="entry name" value="Plug"/>
    <property type="match status" value="1"/>
</dbReference>
<reference evidence="13" key="1">
    <citation type="journal article" date="2019" name="Int. J. Syst. Evol. Microbiol.">
        <title>The Global Catalogue of Microorganisms (GCM) 10K type strain sequencing project: providing services to taxonomists for standard genome sequencing and annotation.</title>
        <authorList>
            <consortium name="The Broad Institute Genomics Platform"/>
            <consortium name="The Broad Institute Genome Sequencing Center for Infectious Disease"/>
            <person name="Wu L."/>
            <person name="Ma J."/>
        </authorList>
    </citation>
    <scope>NUCLEOTIDE SEQUENCE [LARGE SCALE GENOMIC DNA]</scope>
    <source>
        <strain evidence="13">KCTC 22228</strain>
    </source>
</reference>
<evidence type="ECO:0000256" key="5">
    <source>
        <dbReference type="ARBA" id="ARBA00023077"/>
    </source>
</evidence>
<dbReference type="InterPro" id="IPR012910">
    <property type="entry name" value="Plug_dom"/>
</dbReference>
<gene>
    <name evidence="12" type="ORF">GCM10007160_30460</name>
</gene>
<dbReference type="Proteomes" id="UP000653056">
    <property type="component" value="Unassembled WGS sequence"/>
</dbReference>
<dbReference type="Gene3D" id="2.170.130.10">
    <property type="entry name" value="TonB-dependent receptor, plug domain"/>
    <property type="match status" value="1"/>
</dbReference>
<evidence type="ECO:0000256" key="7">
    <source>
        <dbReference type="ARBA" id="ARBA00023237"/>
    </source>
</evidence>
<keyword evidence="3 8" id="KW-1134">Transmembrane beta strand</keyword>
<evidence type="ECO:0000313" key="12">
    <source>
        <dbReference type="EMBL" id="GGY00654.1"/>
    </source>
</evidence>
<dbReference type="Gene3D" id="2.40.170.20">
    <property type="entry name" value="TonB-dependent receptor, beta-barrel domain"/>
    <property type="match status" value="1"/>
</dbReference>
<dbReference type="PROSITE" id="PS52016">
    <property type="entry name" value="TONB_DEPENDENT_REC_3"/>
    <property type="match status" value="1"/>
</dbReference>
<keyword evidence="7 8" id="KW-0998">Cell outer membrane</keyword>
<dbReference type="PANTHER" id="PTHR30069:SF50">
    <property type="entry name" value="TONB-DEPENDENT RECEPTOR HI_1217-RELATED"/>
    <property type="match status" value="1"/>
</dbReference>
<keyword evidence="4 8" id="KW-0812">Transmembrane</keyword>
<dbReference type="SUPFAM" id="SSF56935">
    <property type="entry name" value="Porins"/>
    <property type="match status" value="1"/>
</dbReference>
<dbReference type="InterPro" id="IPR000531">
    <property type="entry name" value="Beta-barrel_TonB"/>
</dbReference>
<keyword evidence="2 8" id="KW-0813">Transport</keyword>
<evidence type="ECO:0000256" key="4">
    <source>
        <dbReference type="ARBA" id="ARBA00022692"/>
    </source>
</evidence>